<name>A0ABS1MFT2_9NOCA</name>
<evidence type="ECO:0000259" key="3">
    <source>
        <dbReference type="SMART" id="SM00939"/>
    </source>
</evidence>
<sequence length="639" mass="69051">MATPLFPTPVPLPPDARFDIGPAQYPAVHLDTTVTIPLSDGAVLCADLNRPAYRRAEPASGAFPVIVNFTPYNRMGNRSSARFARAGRRLGRRVPGSDRQRFRGRDLVHTLAGGALDVFATNRTTIERGYATLVVDVRGTGSSTGSWDFFGPREHQDYAEVLAWVREQPWCDGHLAVTGVSYGAIAALIAAGQRPDGLDAVFAIVAGEDPVRELGLTGGVPSPFIAAWMAAVNAAKLLPSPRGMIRNRVLGPYLRDRLRNPGPSWLRRAYDIAMVDGHEDAHLNDQWAQRLPNFEQIAAPTWIHGAWHDVYNRSNFRMYDRLSLPDGAKQVLVDDGYHISIGSGFGEAGNPPALDELQCAWFDKWLKGIDNGINGYGPITVRRQGGGGWVTRSTFPDPAAEVRRLYLSPEPTGSARHAGTDAALSDTPPTDSTHLPLPSGRNSMASNNSAVMSTGVTTLLGRRFGSDDRQAEATAVTFTTEPFDTDLVLSGPMNLRLRVEAGGTEAFWSVTVTDVEPDGASATLTRGALLSSLRALDEKNSTYVGDDLLFAVHTLRADSILPVEPGVPFDLDIEINPTEAVLRAGHRLRVAVAAGSFPRHWLPPRVKRKIDGQAVVLDPDHPSHLTFLAVPAADSPADS</sequence>
<dbReference type="EMBL" id="JAERRJ010000010">
    <property type="protein sequence ID" value="MBL1078068.1"/>
    <property type="molecule type" value="Genomic_DNA"/>
</dbReference>
<evidence type="ECO:0000313" key="5">
    <source>
        <dbReference type="Proteomes" id="UP000602198"/>
    </source>
</evidence>
<gene>
    <name evidence="4" type="ORF">JK358_27050</name>
</gene>
<dbReference type="InterPro" id="IPR000383">
    <property type="entry name" value="Xaa-Pro-like_dom"/>
</dbReference>
<feature type="region of interest" description="Disordered" evidence="2">
    <location>
        <begin position="410"/>
        <end position="448"/>
    </location>
</feature>
<reference evidence="4 5" key="1">
    <citation type="submission" date="2021-01" db="EMBL/GenBank/DDBJ databases">
        <title>WGS of actinomycetes isolated from Thailand.</title>
        <authorList>
            <person name="Thawai C."/>
        </authorList>
    </citation>
    <scope>NUCLEOTIDE SEQUENCE [LARGE SCALE GENOMIC DNA]</scope>
    <source>
        <strain evidence="4 5">LPG 2</strain>
    </source>
</reference>
<dbReference type="GO" id="GO:0016787">
    <property type="term" value="F:hydrolase activity"/>
    <property type="evidence" value="ECO:0007669"/>
    <property type="project" value="UniProtKB-KW"/>
</dbReference>
<keyword evidence="5" id="KW-1185">Reference proteome</keyword>
<dbReference type="InterPro" id="IPR005674">
    <property type="entry name" value="CocE/Ser_esterase"/>
</dbReference>
<keyword evidence="1 4" id="KW-0378">Hydrolase</keyword>
<feature type="domain" description="Xaa-Pro dipeptidyl-peptidase C-terminal" evidence="3">
    <location>
        <begin position="359"/>
        <end position="626"/>
    </location>
</feature>
<dbReference type="InterPro" id="IPR050585">
    <property type="entry name" value="Xaa-Pro_dipeptidyl-ppase/CocE"/>
</dbReference>
<dbReference type="InterPro" id="IPR013736">
    <property type="entry name" value="Xaa-Pro_dipept_C"/>
</dbReference>
<dbReference type="NCBIfam" id="TIGR00976">
    <property type="entry name" value="CocE_NonD"/>
    <property type="match status" value="1"/>
</dbReference>
<evidence type="ECO:0000313" key="4">
    <source>
        <dbReference type="EMBL" id="MBL1078068.1"/>
    </source>
</evidence>
<dbReference type="Pfam" id="PF02129">
    <property type="entry name" value="Peptidase_S15"/>
    <property type="match status" value="1"/>
</dbReference>
<dbReference type="SUPFAM" id="SSF53474">
    <property type="entry name" value="alpha/beta-Hydrolases"/>
    <property type="match status" value="1"/>
</dbReference>
<dbReference type="Gene3D" id="3.40.50.1820">
    <property type="entry name" value="alpha/beta hydrolase"/>
    <property type="match status" value="1"/>
</dbReference>
<evidence type="ECO:0000256" key="1">
    <source>
        <dbReference type="ARBA" id="ARBA00022801"/>
    </source>
</evidence>
<dbReference type="SMART" id="SM00939">
    <property type="entry name" value="PepX_C"/>
    <property type="match status" value="1"/>
</dbReference>
<dbReference type="Gene3D" id="2.60.120.260">
    <property type="entry name" value="Galactose-binding domain-like"/>
    <property type="match status" value="1"/>
</dbReference>
<dbReference type="InterPro" id="IPR029058">
    <property type="entry name" value="AB_hydrolase_fold"/>
</dbReference>
<dbReference type="SUPFAM" id="SSF49785">
    <property type="entry name" value="Galactose-binding domain-like"/>
    <property type="match status" value="1"/>
</dbReference>
<proteinExistence type="predicted"/>
<dbReference type="PANTHER" id="PTHR43056">
    <property type="entry name" value="PEPTIDASE S9 PROLYL OLIGOPEPTIDASE"/>
    <property type="match status" value="1"/>
</dbReference>
<dbReference type="RefSeq" id="WP_201952489.1">
    <property type="nucleotide sequence ID" value="NZ_JAERRJ010000010.1"/>
</dbReference>
<evidence type="ECO:0000256" key="2">
    <source>
        <dbReference type="SAM" id="MobiDB-lite"/>
    </source>
</evidence>
<organism evidence="4 5">
    <name type="scientific">Nocardia acididurans</name>
    <dbReference type="NCBI Taxonomy" id="2802282"/>
    <lineage>
        <taxon>Bacteria</taxon>
        <taxon>Bacillati</taxon>
        <taxon>Actinomycetota</taxon>
        <taxon>Actinomycetes</taxon>
        <taxon>Mycobacteriales</taxon>
        <taxon>Nocardiaceae</taxon>
        <taxon>Nocardia</taxon>
    </lineage>
</organism>
<dbReference type="InterPro" id="IPR008979">
    <property type="entry name" value="Galactose-bd-like_sf"/>
</dbReference>
<dbReference type="Proteomes" id="UP000602198">
    <property type="component" value="Unassembled WGS sequence"/>
</dbReference>
<dbReference type="Pfam" id="PF08530">
    <property type="entry name" value="PepX_C"/>
    <property type="match status" value="1"/>
</dbReference>
<comment type="caution">
    <text evidence="4">The sequence shown here is derived from an EMBL/GenBank/DDBJ whole genome shotgun (WGS) entry which is preliminary data.</text>
</comment>
<protein>
    <submittedName>
        <fullName evidence="4">CocE/NonD family hydrolase</fullName>
    </submittedName>
</protein>
<dbReference type="PANTHER" id="PTHR43056:SF10">
    <property type="entry name" value="COCE_NOND FAMILY, PUTATIVE (AFU_ORTHOLOGUE AFUA_7G00600)-RELATED"/>
    <property type="match status" value="1"/>
</dbReference>
<accession>A0ABS1MFT2</accession>